<sequence>PDLASVTSFHVEENDFIVIATDGLWDNLPDTTILEEMKQIKVS</sequence>
<name>A0A820RZ72_9BILA</name>
<dbReference type="SUPFAM" id="SSF81606">
    <property type="entry name" value="PP2C-like"/>
    <property type="match status" value="1"/>
</dbReference>
<evidence type="ECO:0000313" key="2">
    <source>
        <dbReference type="EMBL" id="CAF4447285.1"/>
    </source>
</evidence>
<feature type="non-terminal residue" evidence="2">
    <location>
        <position position="1"/>
    </location>
</feature>
<reference evidence="2" key="1">
    <citation type="submission" date="2021-02" db="EMBL/GenBank/DDBJ databases">
        <authorList>
            <person name="Nowell W R."/>
        </authorList>
    </citation>
    <scope>NUCLEOTIDE SEQUENCE</scope>
</reference>
<dbReference type="Pfam" id="PF00481">
    <property type="entry name" value="PP2C"/>
    <property type="match status" value="1"/>
</dbReference>
<protein>
    <recommendedName>
        <fullName evidence="1">PPM-type phosphatase domain-containing protein</fullName>
    </recommendedName>
</protein>
<dbReference type="EMBL" id="CAJOBR010000016">
    <property type="protein sequence ID" value="CAF4447285.1"/>
    <property type="molecule type" value="Genomic_DNA"/>
</dbReference>
<dbReference type="AlphaFoldDB" id="A0A820RZ72"/>
<organism evidence="2 3">
    <name type="scientific">Rotaria socialis</name>
    <dbReference type="NCBI Taxonomy" id="392032"/>
    <lineage>
        <taxon>Eukaryota</taxon>
        <taxon>Metazoa</taxon>
        <taxon>Spiralia</taxon>
        <taxon>Gnathifera</taxon>
        <taxon>Rotifera</taxon>
        <taxon>Eurotatoria</taxon>
        <taxon>Bdelloidea</taxon>
        <taxon>Philodinida</taxon>
        <taxon>Philodinidae</taxon>
        <taxon>Rotaria</taxon>
    </lineage>
</organism>
<evidence type="ECO:0000313" key="3">
    <source>
        <dbReference type="Proteomes" id="UP000663848"/>
    </source>
</evidence>
<dbReference type="InterPro" id="IPR001932">
    <property type="entry name" value="PPM-type_phosphatase-like_dom"/>
</dbReference>
<accession>A0A820RZ72</accession>
<proteinExistence type="predicted"/>
<dbReference type="Proteomes" id="UP000663848">
    <property type="component" value="Unassembled WGS sequence"/>
</dbReference>
<evidence type="ECO:0000259" key="1">
    <source>
        <dbReference type="Pfam" id="PF00481"/>
    </source>
</evidence>
<dbReference type="Gene3D" id="3.60.40.10">
    <property type="entry name" value="PPM-type phosphatase domain"/>
    <property type="match status" value="1"/>
</dbReference>
<gene>
    <name evidence="2" type="ORF">QYT958_LOCUS392</name>
</gene>
<dbReference type="InterPro" id="IPR036457">
    <property type="entry name" value="PPM-type-like_dom_sf"/>
</dbReference>
<feature type="domain" description="PPM-type phosphatase" evidence="1">
    <location>
        <begin position="12"/>
        <end position="35"/>
    </location>
</feature>
<comment type="caution">
    <text evidence="2">The sequence shown here is derived from an EMBL/GenBank/DDBJ whole genome shotgun (WGS) entry which is preliminary data.</text>
</comment>